<dbReference type="InterPro" id="IPR051965">
    <property type="entry name" value="ChromReg_NeuronalGeneExpr"/>
</dbReference>
<feature type="region of interest" description="Disordered" evidence="4">
    <location>
        <begin position="71"/>
        <end position="124"/>
    </location>
</feature>
<evidence type="ECO:0008006" key="9">
    <source>
        <dbReference type="Google" id="ProtNLM"/>
    </source>
</evidence>
<evidence type="ECO:0000259" key="6">
    <source>
        <dbReference type="PROSITE" id="PS50118"/>
    </source>
</evidence>
<proteinExistence type="predicted"/>
<evidence type="ECO:0000256" key="1">
    <source>
        <dbReference type="ARBA" id="ARBA00023125"/>
    </source>
</evidence>
<dbReference type="PROSITE" id="PS50105">
    <property type="entry name" value="SAM_DOMAIN"/>
    <property type="match status" value="1"/>
</dbReference>
<dbReference type="PANTHER" id="PTHR46040">
    <property type="entry name" value="HIGH MOBILITY GROUP PROTEIN 2"/>
    <property type="match status" value="1"/>
</dbReference>
<evidence type="ECO:0000256" key="4">
    <source>
        <dbReference type="SAM" id="MobiDB-lite"/>
    </source>
</evidence>
<feature type="compositionally biased region" description="Low complexity" evidence="4">
    <location>
        <begin position="400"/>
        <end position="409"/>
    </location>
</feature>
<evidence type="ECO:0000256" key="2">
    <source>
        <dbReference type="ARBA" id="ARBA00023242"/>
    </source>
</evidence>
<dbReference type="PROSITE" id="PS50118">
    <property type="entry name" value="HMG_BOX_2"/>
    <property type="match status" value="1"/>
</dbReference>
<comment type="caution">
    <text evidence="7">The sequence shown here is derived from an EMBL/GenBank/DDBJ whole genome shotgun (WGS) entry which is preliminary data.</text>
</comment>
<dbReference type="SUPFAM" id="SSF47095">
    <property type="entry name" value="HMG-box"/>
    <property type="match status" value="1"/>
</dbReference>
<dbReference type="InterPro" id="IPR001660">
    <property type="entry name" value="SAM"/>
</dbReference>
<feature type="compositionally biased region" description="Low complexity" evidence="4">
    <location>
        <begin position="236"/>
        <end position="255"/>
    </location>
</feature>
<dbReference type="PANTHER" id="PTHR46040:SF3">
    <property type="entry name" value="HIGH MOBILITY GROUP PROTEIN 2"/>
    <property type="match status" value="1"/>
</dbReference>
<dbReference type="AlphaFoldDB" id="A0A8H5KEJ0"/>
<dbReference type="SUPFAM" id="SSF47769">
    <property type="entry name" value="SAM/Pointed domain"/>
    <property type="match status" value="1"/>
</dbReference>
<evidence type="ECO:0000259" key="5">
    <source>
        <dbReference type="PROSITE" id="PS50105"/>
    </source>
</evidence>
<dbReference type="InterPro" id="IPR013761">
    <property type="entry name" value="SAM/pointed_sf"/>
</dbReference>
<reference evidence="7 8" key="1">
    <citation type="submission" date="2020-05" db="EMBL/GenBank/DDBJ databases">
        <title>Identification and distribution of gene clusters putatively required for synthesis of sphingolipid metabolism inhibitors in phylogenetically diverse species of the filamentous fungus Fusarium.</title>
        <authorList>
            <person name="Kim H.-S."/>
            <person name="Busman M."/>
            <person name="Brown D.W."/>
            <person name="Divon H."/>
            <person name="Uhlig S."/>
            <person name="Proctor R.H."/>
        </authorList>
    </citation>
    <scope>NUCLEOTIDE SEQUENCE [LARGE SCALE GENOMIC DNA]</scope>
    <source>
        <strain evidence="7 8">NRRL 13617</strain>
    </source>
</reference>
<feature type="compositionally biased region" description="Polar residues" evidence="4">
    <location>
        <begin position="273"/>
        <end position="304"/>
    </location>
</feature>
<name>A0A8H5KEJ0_9HYPO</name>
<dbReference type="Pfam" id="PF00505">
    <property type="entry name" value="HMG_box"/>
    <property type="match status" value="1"/>
</dbReference>
<dbReference type="Proteomes" id="UP000582016">
    <property type="component" value="Unassembled WGS sequence"/>
</dbReference>
<evidence type="ECO:0000256" key="3">
    <source>
        <dbReference type="PROSITE-ProRule" id="PRU00267"/>
    </source>
</evidence>
<dbReference type="GO" id="GO:0005634">
    <property type="term" value="C:nucleus"/>
    <property type="evidence" value="ECO:0007669"/>
    <property type="project" value="UniProtKB-UniRule"/>
</dbReference>
<feature type="region of interest" description="Disordered" evidence="4">
    <location>
        <begin position="393"/>
        <end position="419"/>
    </location>
</feature>
<dbReference type="Pfam" id="PF00536">
    <property type="entry name" value="SAM_1"/>
    <property type="match status" value="1"/>
</dbReference>
<dbReference type="SMART" id="SM00398">
    <property type="entry name" value="HMG"/>
    <property type="match status" value="1"/>
</dbReference>
<evidence type="ECO:0000313" key="7">
    <source>
        <dbReference type="EMBL" id="KAF5571046.1"/>
    </source>
</evidence>
<keyword evidence="1 3" id="KW-0238">DNA-binding</keyword>
<gene>
    <name evidence="7" type="ORF">FPHYL_742</name>
</gene>
<dbReference type="InterPro" id="IPR009071">
    <property type="entry name" value="HMG_box_dom"/>
</dbReference>
<dbReference type="InterPro" id="IPR036910">
    <property type="entry name" value="HMG_box_dom_sf"/>
</dbReference>
<dbReference type="EMBL" id="JAAOAQ010000020">
    <property type="protein sequence ID" value="KAF5571046.1"/>
    <property type="molecule type" value="Genomic_DNA"/>
</dbReference>
<keyword evidence="2 3" id="KW-0539">Nucleus</keyword>
<organism evidence="7 8">
    <name type="scientific">Fusarium phyllophilum</name>
    <dbReference type="NCBI Taxonomy" id="47803"/>
    <lineage>
        <taxon>Eukaryota</taxon>
        <taxon>Fungi</taxon>
        <taxon>Dikarya</taxon>
        <taxon>Ascomycota</taxon>
        <taxon>Pezizomycotina</taxon>
        <taxon>Sordariomycetes</taxon>
        <taxon>Hypocreomycetidae</taxon>
        <taxon>Hypocreales</taxon>
        <taxon>Nectriaceae</taxon>
        <taxon>Fusarium</taxon>
        <taxon>Fusarium fujikuroi species complex</taxon>
    </lineage>
</organism>
<dbReference type="GO" id="GO:0010468">
    <property type="term" value="P:regulation of gene expression"/>
    <property type="evidence" value="ECO:0007669"/>
    <property type="project" value="TreeGrafter"/>
</dbReference>
<dbReference type="OrthoDB" id="1919336at2759"/>
<feature type="domain" description="HMG box" evidence="6">
    <location>
        <begin position="120"/>
        <end position="186"/>
    </location>
</feature>
<accession>A0A8H5KEJ0</accession>
<protein>
    <recommendedName>
        <fullName evidence="9">HMG box domain-containing protein</fullName>
    </recommendedName>
</protein>
<feature type="region of interest" description="Disordered" evidence="4">
    <location>
        <begin position="229"/>
        <end position="324"/>
    </location>
</feature>
<dbReference type="Gene3D" id="1.10.150.50">
    <property type="entry name" value="Transcription Factor, Ets-1"/>
    <property type="match status" value="1"/>
</dbReference>
<feature type="DNA-binding region" description="HMG box" evidence="3">
    <location>
        <begin position="120"/>
        <end position="186"/>
    </location>
</feature>
<dbReference type="GO" id="GO:0003677">
    <property type="term" value="F:DNA binding"/>
    <property type="evidence" value="ECO:0007669"/>
    <property type="project" value="UniProtKB-UniRule"/>
</dbReference>
<dbReference type="Gene3D" id="1.10.30.10">
    <property type="entry name" value="High mobility group box domain"/>
    <property type="match status" value="1"/>
</dbReference>
<evidence type="ECO:0000313" key="8">
    <source>
        <dbReference type="Proteomes" id="UP000582016"/>
    </source>
</evidence>
<feature type="domain" description="SAM" evidence="5">
    <location>
        <begin position="1"/>
        <end position="66"/>
    </location>
</feature>
<keyword evidence="8" id="KW-1185">Reference proteome</keyword>
<sequence length="551" mass="60610">MSPDLESIFAELGLSQYLGAFVEQGFDEWDIILDIQESDLLFRDALGVKLGHRRKLQRRIANARGISPSVSLVTPVRPTSEDAKSDSVQPEPTRTELPLEGQGVAKRKYRRHPKPDENAPERPPSAYVLFSNKMREDLKSQNLTFTEIAKLVGENWQNLNASEKEAYESQANADKEKYHRDLMEYKKTADYRKYMQYLHEFKEKQAKRTQVKLTSRRWLADVSKRTKLDPVRLRHSSSSSSTMTPGGNTSSGSGSERLQGSEPPPCRRERLNSIASIAESQHSSTTPTLLSQANSNDETMSSPQAAHFDAGSPREPYYQAPKRQQSWREGGWGVEVSHQHLPSLSNMLEDGRKGMPIASGSEGNPYSSGFVAANHPRSVPEVPNVLPSAPPKPLLRHESSSSSSIGSVSPAGGFARTPGEGPLPIHALLSHHQTLPTPVVAANAAMFERGSPGSGLGTGTTTPSPTDPVPLVRPYFGHGVVPRGYGSQPLPPTGPPARNDEYMMDGDVPMTSAPDLMAPIEDRSFKTRLDGMSVLLRAGELVEKHERDERR</sequence>